<sequence length="345" mass="36236">MDKKEIEFDRIGSELRLFADEEIVEAARRALKPSHDREQDGGRRLAALLRSGLGAEETALPGEGICITGSSAAALALLQRALERSGGRAVTAGLHEGIAWQQAGEGKQTADLDEYEKVRIVASGATEQKGLAVWPVLLQADSAWSYGAQPSVGAAGTKSAADTASDGLRRDGRGNYARIGSLASGAPELTAAWVSGPPELLRRVQEERQATGAISGWELRVLEELLLQGGLQQRRAAAAEACEAALQELEEALAASMPEGLRWRRDSRCAAVELLLPEGLAARALQRAARQRGLRIGVAVAAIAGSGNGRRREAARLAAGAASGAELAQALRGLAAALREFTARS</sequence>
<dbReference type="OrthoDB" id="9828356at2"/>
<dbReference type="Gene3D" id="3.40.640.10">
    <property type="entry name" value="Type I PLP-dependent aspartate aminotransferase-like (Major domain)"/>
    <property type="match status" value="1"/>
</dbReference>
<dbReference type="EMBL" id="NMUQ01000004">
    <property type="protein sequence ID" value="OXM13002.1"/>
    <property type="molecule type" value="Genomic_DNA"/>
</dbReference>
<proteinExistence type="predicted"/>
<dbReference type="RefSeq" id="WP_089526604.1">
    <property type="nucleotide sequence ID" value="NZ_NMUQ01000004.1"/>
</dbReference>
<organism evidence="1 2">
    <name type="scientific">Paenibacillus herberti</name>
    <dbReference type="NCBI Taxonomy" id="1619309"/>
    <lineage>
        <taxon>Bacteria</taxon>
        <taxon>Bacillati</taxon>
        <taxon>Bacillota</taxon>
        <taxon>Bacilli</taxon>
        <taxon>Bacillales</taxon>
        <taxon>Paenibacillaceae</taxon>
        <taxon>Paenibacillus</taxon>
    </lineage>
</organism>
<protein>
    <submittedName>
        <fullName evidence="1">Uncharacterized protein</fullName>
    </submittedName>
</protein>
<evidence type="ECO:0000313" key="1">
    <source>
        <dbReference type="EMBL" id="OXM13002.1"/>
    </source>
</evidence>
<dbReference type="InterPro" id="IPR015421">
    <property type="entry name" value="PyrdxlP-dep_Trfase_major"/>
</dbReference>
<dbReference type="InterPro" id="IPR015422">
    <property type="entry name" value="PyrdxlP-dep_Trfase_small"/>
</dbReference>
<name>A0A229NT59_9BACL</name>
<comment type="caution">
    <text evidence="1">The sequence shown here is derived from an EMBL/GenBank/DDBJ whole genome shotgun (WGS) entry which is preliminary data.</text>
</comment>
<gene>
    <name evidence="1" type="ORF">CGZ75_22725</name>
</gene>
<dbReference type="InterPro" id="IPR015424">
    <property type="entry name" value="PyrdxlP-dep_Trfase"/>
</dbReference>
<dbReference type="AlphaFoldDB" id="A0A229NT59"/>
<dbReference type="Proteomes" id="UP000215145">
    <property type="component" value="Unassembled WGS sequence"/>
</dbReference>
<accession>A0A229NT59</accession>
<keyword evidence="2" id="KW-1185">Reference proteome</keyword>
<evidence type="ECO:0000313" key="2">
    <source>
        <dbReference type="Proteomes" id="UP000215145"/>
    </source>
</evidence>
<dbReference type="SUPFAM" id="SSF53383">
    <property type="entry name" value="PLP-dependent transferases"/>
    <property type="match status" value="1"/>
</dbReference>
<dbReference type="GO" id="GO:0003824">
    <property type="term" value="F:catalytic activity"/>
    <property type="evidence" value="ECO:0007669"/>
    <property type="project" value="UniProtKB-ARBA"/>
</dbReference>
<reference evidence="1 2" key="1">
    <citation type="submission" date="2017-07" db="EMBL/GenBank/DDBJ databases">
        <title>Paenibacillus herberti R33 genome sequencing and assembly.</title>
        <authorList>
            <person name="Su W."/>
        </authorList>
    </citation>
    <scope>NUCLEOTIDE SEQUENCE [LARGE SCALE GENOMIC DNA]</scope>
    <source>
        <strain evidence="1 2">R33</strain>
    </source>
</reference>
<dbReference type="Gene3D" id="3.90.1150.10">
    <property type="entry name" value="Aspartate Aminotransferase, domain 1"/>
    <property type="match status" value="1"/>
</dbReference>